<name>A0AA38U0U7_9AGAR</name>
<dbReference type="InterPro" id="IPR000719">
    <property type="entry name" value="Prot_kinase_dom"/>
</dbReference>
<dbReference type="PROSITE" id="PS50011">
    <property type="entry name" value="PROTEIN_KINASE_DOM"/>
    <property type="match status" value="1"/>
</dbReference>
<keyword evidence="1" id="KW-0723">Serine/threonine-protein kinase</keyword>
<keyword evidence="8" id="KW-1185">Reference proteome</keyword>
<protein>
    <submittedName>
        <fullName evidence="7">Other/CAMKK/ELM protein kinase</fullName>
    </submittedName>
</protein>
<comment type="caution">
    <text evidence="7">The sequence shown here is derived from an EMBL/GenBank/DDBJ whole genome shotgun (WGS) entry which is preliminary data.</text>
</comment>
<keyword evidence="5" id="KW-0067">ATP-binding</keyword>
<dbReference type="EMBL" id="MU793247">
    <property type="protein sequence ID" value="KAJ3790842.1"/>
    <property type="molecule type" value="Genomic_DNA"/>
</dbReference>
<feature type="domain" description="Protein kinase" evidence="6">
    <location>
        <begin position="37"/>
        <end position="392"/>
    </location>
</feature>
<evidence type="ECO:0000256" key="1">
    <source>
        <dbReference type="ARBA" id="ARBA00022527"/>
    </source>
</evidence>
<evidence type="ECO:0000313" key="7">
    <source>
        <dbReference type="EMBL" id="KAJ3790842.1"/>
    </source>
</evidence>
<evidence type="ECO:0000313" key="8">
    <source>
        <dbReference type="Proteomes" id="UP001163798"/>
    </source>
</evidence>
<dbReference type="Gene3D" id="1.10.510.10">
    <property type="entry name" value="Transferase(Phosphotransferase) domain 1"/>
    <property type="match status" value="1"/>
</dbReference>
<evidence type="ECO:0000259" key="6">
    <source>
        <dbReference type="PROSITE" id="PS50011"/>
    </source>
</evidence>
<dbReference type="InterPro" id="IPR011009">
    <property type="entry name" value="Kinase-like_dom_sf"/>
</dbReference>
<evidence type="ECO:0000256" key="3">
    <source>
        <dbReference type="ARBA" id="ARBA00022741"/>
    </source>
</evidence>
<evidence type="ECO:0000256" key="4">
    <source>
        <dbReference type="ARBA" id="ARBA00022777"/>
    </source>
</evidence>
<reference evidence="7" key="1">
    <citation type="submission" date="2022-08" db="EMBL/GenBank/DDBJ databases">
        <authorList>
            <consortium name="DOE Joint Genome Institute"/>
            <person name="Min B."/>
            <person name="Riley R."/>
            <person name="Sierra-Patev S."/>
            <person name="Naranjo-Ortiz M."/>
            <person name="Looney B."/>
            <person name="Konkel Z."/>
            <person name="Slot J.C."/>
            <person name="Sakamoto Y."/>
            <person name="Steenwyk J.L."/>
            <person name="Rokas A."/>
            <person name="Carro J."/>
            <person name="Camarero S."/>
            <person name="Ferreira P."/>
            <person name="Molpeceres G."/>
            <person name="Ruiz-Duenas F.J."/>
            <person name="Serrano A."/>
            <person name="Henrissat B."/>
            <person name="Drula E."/>
            <person name="Hughes K.W."/>
            <person name="Mata J.L."/>
            <person name="Ishikawa N.K."/>
            <person name="Vargas-Isla R."/>
            <person name="Ushijima S."/>
            <person name="Smith C.A."/>
            <person name="Ahrendt S."/>
            <person name="Andreopoulos W."/>
            <person name="He G."/>
            <person name="Labutti K."/>
            <person name="Lipzen A."/>
            <person name="Ng V."/>
            <person name="Sandor L."/>
            <person name="Barry K."/>
            <person name="Martinez A.T."/>
            <person name="Xiao Y."/>
            <person name="Gibbons J.G."/>
            <person name="Terashima K."/>
            <person name="Hibbett D.S."/>
            <person name="Grigoriev I.V."/>
        </authorList>
    </citation>
    <scope>NUCLEOTIDE SEQUENCE</scope>
    <source>
        <strain evidence="7">TFB10291</strain>
    </source>
</reference>
<sequence length="440" mass="49870">MQGGHSNKSTFFDTIHDVRMTTTLNLKVSTSERINQYAYSGRISKGSAHSPHVDVSIYRDTTANDKEVLVKAVRRKMAGHEDKYRLLRRNPQAGNNLLNGELSIRKEVAVLKSCRHPHIVQLLEVIDDPSHDRVFLVLEYLAGGEIQWRNENENLPILTVEQSKRIFRDAILGLQYLHHHGIIHRDIKPANLVWSSDQSTVKIIDYGISHCNEEHSKRTVSTSRYREKYISKPNPTLFTNAELTKQRGTGYFMAPEVAWTPPDNSLSSPSIDTLSSTMHADAFQIPVKRPAITKAIDVWSLGVTLYCLLFGKFPFQIPSDGNDNHYHTKYMLFREICTQDWNVPDTMGSDSLPTGGRAVKNLENVIALLDSMLRKDPSSRISIGCVKCHPWVLNDLPNPRAWLYLTSPSPPNQNNWAKQVGQKVLTLLPSMYNSLWASCK</sequence>
<proteinExistence type="predicted"/>
<dbReference type="Pfam" id="PF00069">
    <property type="entry name" value="Pkinase"/>
    <property type="match status" value="2"/>
</dbReference>
<dbReference type="GO" id="GO:0005524">
    <property type="term" value="F:ATP binding"/>
    <property type="evidence" value="ECO:0007669"/>
    <property type="project" value="UniProtKB-KW"/>
</dbReference>
<evidence type="ECO:0000256" key="5">
    <source>
        <dbReference type="ARBA" id="ARBA00022840"/>
    </source>
</evidence>
<accession>A0AA38U0U7</accession>
<gene>
    <name evidence="7" type="ORF">GGU10DRAFT_339691</name>
</gene>
<dbReference type="GO" id="GO:0007165">
    <property type="term" value="P:signal transduction"/>
    <property type="evidence" value="ECO:0007669"/>
    <property type="project" value="TreeGrafter"/>
</dbReference>
<dbReference type="Gene3D" id="3.30.200.20">
    <property type="entry name" value="Phosphorylase Kinase, domain 1"/>
    <property type="match status" value="1"/>
</dbReference>
<keyword evidence="2" id="KW-0808">Transferase</keyword>
<dbReference type="GO" id="GO:0004674">
    <property type="term" value="F:protein serine/threonine kinase activity"/>
    <property type="evidence" value="ECO:0007669"/>
    <property type="project" value="UniProtKB-KW"/>
</dbReference>
<dbReference type="AlphaFoldDB" id="A0AA38U0U7"/>
<dbReference type="PANTHER" id="PTHR43895:SF152">
    <property type="entry name" value="SERINE_THREONINE-PROTEIN KINASE TOS3"/>
    <property type="match status" value="1"/>
</dbReference>
<dbReference type="SMART" id="SM00220">
    <property type="entry name" value="S_TKc"/>
    <property type="match status" value="1"/>
</dbReference>
<dbReference type="CDD" id="cd14008">
    <property type="entry name" value="STKc_LKB1_CaMKK"/>
    <property type="match status" value="1"/>
</dbReference>
<dbReference type="PANTHER" id="PTHR43895">
    <property type="entry name" value="CALCIUM/CALMODULIN-DEPENDENT PROTEIN KINASE KINASE-RELATED"/>
    <property type="match status" value="1"/>
</dbReference>
<organism evidence="7 8">
    <name type="scientific">Lentinula aff. detonsa</name>
    <dbReference type="NCBI Taxonomy" id="2804958"/>
    <lineage>
        <taxon>Eukaryota</taxon>
        <taxon>Fungi</taxon>
        <taxon>Dikarya</taxon>
        <taxon>Basidiomycota</taxon>
        <taxon>Agaricomycotina</taxon>
        <taxon>Agaricomycetes</taxon>
        <taxon>Agaricomycetidae</taxon>
        <taxon>Agaricales</taxon>
        <taxon>Marasmiineae</taxon>
        <taxon>Omphalotaceae</taxon>
        <taxon>Lentinula</taxon>
    </lineage>
</organism>
<evidence type="ECO:0000256" key="2">
    <source>
        <dbReference type="ARBA" id="ARBA00022679"/>
    </source>
</evidence>
<dbReference type="SUPFAM" id="SSF56112">
    <property type="entry name" value="Protein kinase-like (PK-like)"/>
    <property type="match status" value="1"/>
</dbReference>
<keyword evidence="4 7" id="KW-0418">Kinase</keyword>
<keyword evidence="3" id="KW-0547">Nucleotide-binding</keyword>
<dbReference type="Proteomes" id="UP001163798">
    <property type="component" value="Unassembled WGS sequence"/>
</dbReference>